<comment type="similarity">
    <text evidence="20">Belongs to the peroxidase family. Classical plant (class III) peroxidase subfamily.</text>
</comment>
<evidence type="ECO:0000259" key="21">
    <source>
        <dbReference type="PROSITE" id="PS50873"/>
    </source>
</evidence>
<gene>
    <name evidence="22" type="ORF">Bca52824_029721</name>
</gene>
<feature type="signal peptide" evidence="20">
    <location>
        <begin position="1"/>
        <end position="23"/>
    </location>
</feature>
<feature type="binding site" evidence="17">
    <location>
        <position position="85"/>
    </location>
    <ligand>
        <name>Ca(2+)</name>
        <dbReference type="ChEBI" id="CHEBI:29108"/>
        <label>1</label>
    </ligand>
</feature>
<dbReference type="GO" id="GO:0042744">
    <property type="term" value="P:hydrogen peroxide catabolic process"/>
    <property type="evidence" value="ECO:0007669"/>
    <property type="project" value="UniProtKB-KW"/>
</dbReference>
<feature type="binding site" evidence="17">
    <location>
        <position position="81"/>
    </location>
    <ligand>
        <name>Ca(2+)</name>
        <dbReference type="ChEBI" id="CHEBI:29108"/>
        <label>1</label>
    </ligand>
</feature>
<keyword evidence="9 20" id="KW-0732">Signal</keyword>
<dbReference type="GO" id="GO:0046872">
    <property type="term" value="F:metal ion binding"/>
    <property type="evidence" value="ECO:0007669"/>
    <property type="project" value="UniProtKB-UniRule"/>
</dbReference>
<dbReference type="GO" id="GO:0006979">
    <property type="term" value="P:response to oxidative stress"/>
    <property type="evidence" value="ECO:0007669"/>
    <property type="project" value="UniProtKB-UniRule"/>
</dbReference>
<evidence type="ECO:0000256" key="19">
    <source>
        <dbReference type="PIRSR" id="PIRSR600823-5"/>
    </source>
</evidence>
<keyword evidence="5 20" id="KW-0964">Secreted</keyword>
<keyword evidence="14 20" id="KW-0376">Hydrogen peroxide</keyword>
<dbReference type="PANTHER" id="PTHR31517:SF84">
    <property type="entry name" value="PEROXIDASE"/>
    <property type="match status" value="1"/>
</dbReference>
<feature type="disulfide bond" evidence="19">
    <location>
        <begin position="112"/>
        <end position="310"/>
    </location>
</feature>
<evidence type="ECO:0000313" key="22">
    <source>
        <dbReference type="EMBL" id="KAG2301070.1"/>
    </source>
</evidence>
<evidence type="ECO:0000256" key="5">
    <source>
        <dbReference type="ARBA" id="ARBA00022525"/>
    </source>
</evidence>
<feature type="active site" description="Proton acceptor" evidence="15">
    <location>
        <position position="75"/>
    </location>
</feature>
<feature type="binding site" evidence="17">
    <location>
        <position position="79"/>
    </location>
    <ligand>
        <name>Ca(2+)</name>
        <dbReference type="ChEBI" id="CHEBI:29108"/>
        <label>1</label>
    </ligand>
</feature>
<dbReference type="PRINTS" id="PR00458">
    <property type="entry name" value="PEROXIDASE"/>
</dbReference>
<evidence type="ECO:0000256" key="8">
    <source>
        <dbReference type="ARBA" id="ARBA00022723"/>
    </source>
</evidence>
<comment type="similarity">
    <text evidence="3">Belongs to the peroxidase family. Ascorbate peroxidase subfamily.</text>
</comment>
<evidence type="ECO:0000256" key="17">
    <source>
        <dbReference type="PIRSR" id="PIRSR600823-3"/>
    </source>
</evidence>
<dbReference type="GO" id="GO:0005576">
    <property type="term" value="C:extracellular region"/>
    <property type="evidence" value="ECO:0007669"/>
    <property type="project" value="UniProtKB-SubCell"/>
</dbReference>
<evidence type="ECO:0000256" key="13">
    <source>
        <dbReference type="ARBA" id="ARBA00023157"/>
    </source>
</evidence>
<dbReference type="Gene3D" id="1.10.420.10">
    <property type="entry name" value="Peroxidase, domain 2"/>
    <property type="match status" value="1"/>
</dbReference>
<comment type="subcellular location">
    <subcellularLocation>
        <location evidence="20">Secreted</location>
    </subcellularLocation>
</comment>
<evidence type="ECO:0000256" key="6">
    <source>
        <dbReference type="ARBA" id="ARBA00022559"/>
    </source>
</evidence>
<feature type="binding site" evidence="17">
    <location>
        <position position="76"/>
    </location>
    <ligand>
        <name>Ca(2+)</name>
        <dbReference type="ChEBI" id="CHEBI:29108"/>
        <label>1</label>
    </ligand>
</feature>
<evidence type="ECO:0000256" key="1">
    <source>
        <dbReference type="ARBA" id="ARBA00000189"/>
    </source>
</evidence>
<dbReference type="PRINTS" id="PR00461">
    <property type="entry name" value="PLPEROXIDASE"/>
</dbReference>
<evidence type="ECO:0000256" key="20">
    <source>
        <dbReference type="RuleBase" id="RU362060"/>
    </source>
</evidence>
<feature type="binding site" evidence="17">
    <location>
        <position position="184"/>
    </location>
    <ligand>
        <name>Ca(2+)</name>
        <dbReference type="ChEBI" id="CHEBI:29108"/>
        <label>2</label>
    </ligand>
</feature>
<evidence type="ECO:0000256" key="4">
    <source>
        <dbReference type="ARBA" id="ARBA00012313"/>
    </source>
</evidence>
<feature type="domain" description="Plant heme peroxidase family profile" evidence="21">
    <location>
        <begin position="34"/>
        <end position="314"/>
    </location>
</feature>
<feature type="binding site" evidence="17">
    <location>
        <position position="242"/>
    </location>
    <ligand>
        <name>Ca(2+)</name>
        <dbReference type="ChEBI" id="CHEBI:29108"/>
        <label>2</label>
    </ligand>
</feature>
<evidence type="ECO:0000256" key="3">
    <source>
        <dbReference type="ARBA" id="ARBA00006873"/>
    </source>
</evidence>
<evidence type="ECO:0000256" key="10">
    <source>
        <dbReference type="ARBA" id="ARBA00022837"/>
    </source>
</evidence>
<evidence type="ECO:0000256" key="16">
    <source>
        <dbReference type="PIRSR" id="PIRSR600823-2"/>
    </source>
</evidence>
<dbReference type="InterPro" id="IPR033905">
    <property type="entry name" value="Secretory_peroxidase"/>
</dbReference>
<dbReference type="PROSITE" id="PS00435">
    <property type="entry name" value="PEROXIDASE_1"/>
    <property type="match status" value="1"/>
</dbReference>
<keyword evidence="7 20" id="KW-0349">Heme</keyword>
<accession>A0A8X7S6Z1</accession>
<dbReference type="SUPFAM" id="SSF48113">
    <property type="entry name" value="Heme-dependent peroxidases"/>
    <property type="match status" value="1"/>
</dbReference>
<organism evidence="22 23">
    <name type="scientific">Brassica carinata</name>
    <name type="common">Ethiopian mustard</name>
    <name type="synonym">Abyssinian cabbage</name>
    <dbReference type="NCBI Taxonomy" id="52824"/>
    <lineage>
        <taxon>Eukaryota</taxon>
        <taxon>Viridiplantae</taxon>
        <taxon>Streptophyta</taxon>
        <taxon>Embryophyta</taxon>
        <taxon>Tracheophyta</taxon>
        <taxon>Spermatophyta</taxon>
        <taxon>Magnoliopsida</taxon>
        <taxon>eudicotyledons</taxon>
        <taxon>Gunneridae</taxon>
        <taxon>Pentapetalae</taxon>
        <taxon>rosids</taxon>
        <taxon>malvids</taxon>
        <taxon>Brassicales</taxon>
        <taxon>Brassicaceae</taxon>
        <taxon>Brassiceae</taxon>
        <taxon>Brassica</taxon>
    </lineage>
</organism>
<evidence type="ECO:0000256" key="18">
    <source>
        <dbReference type="PIRSR" id="PIRSR600823-4"/>
    </source>
</evidence>
<reference evidence="22 23" key="1">
    <citation type="submission" date="2020-02" db="EMBL/GenBank/DDBJ databases">
        <authorList>
            <person name="Ma Q."/>
            <person name="Huang Y."/>
            <person name="Song X."/>
            <person name="Pei D."/>
        </authorList>
    </citation>
    <scope>NUCLEOTIDE SEQUENCE [LARGE SCALE GENOMIC DNA]</scope>
    <source>
        <strain evidence="22">Sxm20200214</strain>
        <tissue evidence="22">Leaf</tissue>
    </source>
</reference>
<dbReference type="InterPro" id="IPR000823">
    <property type="entry name" value="Peroxidase_pln"/>
</dbReference>
<comment type="catalytic activity">
    <reaction evidence="1 20">
        <text>2 a phenolic donor + H2O2 = 2 a phenolic radical donor + 2 H2O</text>
        <dbReference type="Rhea" id="RHEA:56136"/>
        <dbReference type="ChEBI" id="CHEBI:15377"/>
        <dbReference type="ChEBI" id="CHEBI:16240"/>
        <dbReference type="ChEBI" id="CHEBI:139520"/>
        <dbReference type="ChEBI" id="CHEBI:139521"/>
        <dbReference type="EC" id="1.11.1.7"/>
    </reaction>
</comment>
<evidence type="ECO:0000256" key="14">
    <source>
        <dbReference type="ARBA" id="ARBA00023324"/>
    </source>
</evidence>
<keyword evidence="11 20" id="KW-0560">Oxidoreductase</keyword>
<feature type="binding site" evidence="17">
    <location>
        <position position="83"/>
    </location>
    <ligand>
        <name>Ca(2+)</name>
        <dbReference type="ChEBI" id="CHEBI:29108"/>
        <label>1</label>
    </ligand>
</feature>
<proteinExistence type="inferred from homology"/>
<dbReference type="FunFam" id="1.10.420.10:FF:000010">
    <property type="entry name" value="Peroxidase"/>
    <property type="match status" value="1"/>
</dbReference>
<feature type="disulfide bond" evidence="19">
    <location>
        <begin position="44"/>
        <end position="106"/>
    </location>
</feature>
<evidence type="ECO:0000256" key="9">
    <source>
        <dbReference type="ARBA" id="ARBA00022729"/>
    </source>
</evidence>
<keyword evidence="13 19" id="KW-1015">Disulfide bond</keyword>
<dbReference type="PANTHER" id="PTHR31517">
    <property type="match status" value="1"/>
</dbReference>
<feature type="chain" id="PRO_5036517042" description="Peroxidase" evidence="20">
    <location>
        <begin position="24"/>
        <end position="314"/>
    </location>
</feature>
<protein>
    <recommendedName>
        <fullName evidence="4 20">Peroxidase</fullName>
        <ecNumber evidence="4 20">1.11.1.7</ecNumber>
    </recommendedName>
</protein>
<dbReference type="PROSITE" id="PS50873">
    <property type="entry name" value="PEROXIDASE_4"/>
    <property type="match status" value="1"/>
</dbReference>
<feature type="binding site" description="axial binding residue" evidence="17">
    <location>
        <position position="183"/>
    </location>
    <ligand>
        <name>heme b</name>
        <dbReference type="ChEBI" id="CHEBI:60344"/>
    </ligand>
    <ligandPart>
        <name>Fe</name>
        <dbReference type="ChEBI" id="CHEBI:18248"/>
    </ligandPart>
</feature>
<keyword evidence="8 17" id="KW-0479">Metal-binding</keyword>
<dbReference type="InterPro" id="IPR002016">
    <property type="entry name" value="Haem_peroxidase"/>
</dbReference>
<keyword evidence="12 17" id="KW-0408">Iron</keyword>
<dbReference type="EMBL" id="JAAMPC010000007">
    <property type="protein sequence ID" value="KAG2301070.1"/>
    <property type="molecule type" value="Genomic_DNA"/>
</dbReference>
<dbReference type="GO" id="GO:0020037">
    <property type="term" value="F:heme binding"/>
    <property type="evidence" value="ECO:0007669"/>
    <property type="project" value="UniProtKB-UniRule"/>
</dbReference>
<name>A0A8X7S6Z1_BRACI</name>
<feature type="binding site" evidence="17">
    <location>
        <position position="234"/>
    </location>
    <ligand>
        <name>Ca(2+)</name>
        <dbReference type="ChEBI" id="CHEBI:29108"/>
        <label>2</label>
    </ligand>
</feature>
<sequence length="314" mass="33187">MGLVRSVCLFITFLSYIVISVHGQATARPGLGSGTRVGFYSTTCPTAETIVRNAVTAGFNSNPRIAPGILRMHFHDCFVLGCDGSILISGANTEQTAGPNVNLPACPGVVSCADILALAARDSVVLTRGISWQVPTGRRDGRVSLASNANNLPGARDSVAVQQEKFSAVRLSTRELVVLVGGHTIGQAGCGAFRNRLFNGTAGPADPTIDPTFLAQLQTQCPQNGGNTVRVDLDTGSGTTFDTSYYNNLSRGRGVLQSDQVLWSDPATRPIVQQLMSPRSTFNAEFARAMVRMSNIGVLTGANGEIRRICSAIN</sequence>
<comment type="function">
    <text evidence="2">Removal of H(2)O(2), oxidation of toxic reductants, biosynthesis and degradation of lignin, suberization, auxin catabolism, response to environmental stresses such as wounding, pathogen attack and oxidative stress. These functions might be dependent on each isozyme/isoform in each plant tissue.</text>
</comment>
<feature type="disulfide bond" evidence="19">
    <location>
        <begin position="77"/>
        <end position="82"/>
    </location>
</feature>
<evidence type="ECO:0000256" key="7">
    <source>
        <dbReference type="ARBA" id="ARBA00022617"/>
    </source>
</evidence>
<evidence type="ECO:0000313" key="23">
    <source>
        <dbReference type="Proteomes" id="UP000886595"/>
    </source>
</evidence>
<dbReference type="InterPro" id="IPR019793">
    <property type="entry name" value="Peroxidases_heam-ligand_BS"/>
</dbReference>
<evidence type="ECO:0000256" key="15">
    <source>
        <dbReference type="PIRSR" id="PIRSR600823-1"/>
    </source>
</evidence>
<feature type="binding site" evidence="17">
    <location>
        <position position="94"/>
    </location>
    <ligand>
        <name>Ca(2+)</name>
        <dbReference type="ChEBI" id="CHEBI:29108"/>
        <label>1</label>
    </ligand>
</feature>
<dbReference type="PROSITE" id="PS00436">
    <property type="entry name" value="PEROXIDASE_2"/>
    <property type="match status" value="1"/>
</dbReference>
<dbReference type="Proteomes" id="UP000886595">
    <property type="component" value="Unassembled WGS sequence"/>
</dbReference>
<dbReference type="OrthoDB" id="2113341at2759"/>
<comment type="caution">
    <text evidence="22">The sequence shown here is derived from an EMBL/GenBank/DDBJ whole genome shotgun (WGS) entry which is preliminary data.</text>
</comment>
<evidence type="ECO:0000256" key="11">
    <source>
        <dbReference type="ARBA" id="ARBA00023002"/>
    </source>
</evidence>
<dbReference type="Pfam" id="PF00141">
    <property type="entry name" value="peroxidase"/>
    <property type="match status" value="1"/>
</dbReference>
<dbReference type="InterPro" id="IPR019794">
    <property type="entry name" value="Peroxidases_AS"/>
</dbReference>
<dbReference type="Gene3D" id="1.10.520.10">
    <property type="match status" value="1"/>
</dbReference>
<feature type="disulfide bond" evidence="19">
    <location>
        <begin position="190"/>
        <end position="221"/>
    </location>
</feature>
<feature type="site" description="Transition state stabilizer" evidence="18">
    <location>
        <position position="71"/>
    </location>
</feature>
<dbReference type="EC" id="1.11.1.7" evidence="4 20"/>
<dbReference type="GO" id="GO:0140825">
    <property type="term" value="F:lactoperoxidase activity"/>
    <property type="evidence" value="ECO:0007669"/>
    <property type="project" value="UniProtKB-EC"/>
</dbReference>
<dbReference type="AlphaFoldDB" id="A0A8X7S6Z1"/>
<keyword evidence="6 20" id="KW-0575">Peroxidase</keyword>
<comment type="cofactor">
    <cofactor evidence="17 20">
        <name>Ca(2+)</name>
        <dbReference type="ChEBI" id="CHEBI:29108"/>
    </cofactor>
    <text evidence="17 20">Binds 2 calcium ions per subunit.</text>
</comment>
<evidence type="ECO:0000256" key="2">
    <source>
        <dbReference type="ARBA" id="ARBA00002322"/>
    </source>
</evidence>
<dbReference type="CDD" id="cd00693">
    <property type="entry name" value="secretory_peroxidase"/>
    <property type="match status" value="1"/>
</dbReference>
<keyword evidence="10 17" id="KW-0106">Calcium</keyword>
<comment type="cofactor">
    <cofactor evidence="17 20">
        <name>heme b</name>
        <dbReference type="ChEBI" id="CHEBI:60344"/>
    </cofactor>
    <text evidence="17 20">Binds 1 heme b (iron(II)-protoporphyrin IX) group per subunit.</text>
</comment>
<keyword evidence="23" id="KW-1185">Reference proteome</keyword>
<evidence type="ECO:0000256" key="12">
    <source>
        <dbReference type="ARBA" id="ARBA00023004"/>
    </source>
</evidence>
<dbReference type="InterPro" id="IPR010255">
    <property type="entry name" value="Haem_peroxidase_sf"/>
</dbReference>
<feature type="binding site" evidence="16">
    <location>
        <position position="153"/>
    </location>
    <ligand>
        <name>substrate</name>
    </ligand>
</feature>